<accession>A0A6N3F2V8</accession>
<dbReference type="InterPro" id="IPR009078">
    <property type="entry name" value="Ferritin-like_SF"/>
</dbReference>
<dbReference type="EMBL" id="CACRUK010000039">
    <property type="protein sequence ID" value="VYU46312.1"/>
    <property type="molecule type" value="Genomic_DNA"/>
</dbReference>
<gene>
    <name evidence="4" type="ORF">RGLFYP19_02370</name>
</gene>
<feature type="binding site" evidence="3">
    <location>
        <position position="60"/>
    </location>
    <ligand>
        <name>Ca(2+)</name>
        <dbReference type="ChEBI" id="CHEBI:29108"/>
    </ligand>
</feature>
<proteinExistence type="inferred from homology"/>
<dbReference type="Pfam" id="PF05067">
    <property type="entry name" value="Mn_catalase"/>
    <property type="match status" value="1"/>
</dbReference>
<dbReference type="SUPFAM" id="SSF47240">
    <property type="entry name" value="Ferritin-like"/>
    <property type="match status" value="1"/>
</dbReference>
<keyword evidence="2" id="KW-0479">Metal-binding</keyword>
<evidence type="ECO:0000256" key="3">
    <source>
        <dbReference type="PIRSR" id="PIRSR607760-2"/>
    </source>
</evidence>
<dbReference type="Gene3D" id="1.20.1260.10">
    <property type="match status" value="1"/>
</dbReference>
<evidence type="ECO:0000256" key="1">
    <source>
        <dbReference type="ARBA" id="ARBA00007644"/>
    </source>
</evidence>
<dbReference type="InterPro" id="IPR012347">
    <property type="entry name" value="Ferritin-like"/>
</dbReference>
<dbReference type="InterPro" id="IPR007760">
    <property type="entry name" value="Mn_catalase"/>
</dbReference>
<reference evidence="4" key="1">
    <citation type="submission" date="2019-11" db="EMBL/GenBank/DDBJ databases">
        <authorList>
            <person name="Feng L."/>
        </authorList>
    </citation>
    <scope>NUCLEOTIDE SEQUENCE</scope>
    <source>
        <strain evidence="4">RgnavusLFYP19</strain>
    </source>
</reference>
<keyword evidence="2" id="KW-0464">Manganese</keyword>
<evidence type="ECO:0000313" key="4">
    <source>
        <dbReference type="EMBL" id="VYU46312.1"/>
    </source>
</evidence>
<dbReference type="GO" id="GO:0046872">
    <property type="term" value="F:metal ion binding"/>
    <property type="evidence" value="ECO:0007669"/>
    <property type="project" value="UniProtKB-KW"/>
</dbReference>
<organism evidence="4">
    <name type="scientific">Mediterraneibacter gnavus</name>
    <name type="common">Ruminococcus gnavus</name>
    <dbReference type="NCBI Taxonomy" id="33038"/>
    <lineage>
        <taxon>Bacteria</taxon>
        <taxon>Bacillati</taxon>
        <taxon>Bacillota</taxon>
        <taxon>Clostridia</taxon>
        <taxon>Lachnospirales</taxon>
        <taxon>Lachnospiraceae</taxon>
        <taxon>Mediterraneibacter</taxon>
    </lineage>
</organism>
<protein>
    <submittedName>
        <fullName evidence="4">Manganese containing catalase</fullName>
    </submittedName>
</protein>
<name>A0A6N3F2V8_MEDGN</name>
<keyword evidence="3" id="KW-0106">Calcium</keyword>
<dbReference type="AlphaFoldDB" id="A0A6N3F2V8"/>
<comment type="cofactor">
    <cofactor evidence="2">
        <name>Mn(2+)</name>
        <dbReference type="ChEBI" id="CHEBI:29035"/>
    </cofactor>
    <text evidence="2">Binds 2 manganese ions per subunit.</text>
</comment>
<feature type="binding site" evidence="2">
    <location>
        <position position="35"/>
    </location>
    <ligand>
        <name>Mn(2+)</name>
        <dbReference type="ChEBI" id="CHEBI:29035"/>
        <label>1</label>
    </ligand>
</feature>
<comment type="cofactor">
    <cofactor evidence="3">
        <name>Ca(2+)</name>
        <dbReference type="ChEBI" id="CHEBI:29108"/>
    </cofactor>
    <text evidence="3">Binds 1 Ca(2+) ion per subunit.</text>
</comment>
<sequence>MWNYEKRLQYPVKITQTNPQIAKVIISQFGGPDGELAASMRYLSQRYTMPYKEVTATLTDIGISVSKLRTLFFNKRCF</sequence>
<evidence type="ECO:0000256" key="2">
    <source>
        <dbReference type="PIRSR" id="PIRSR607760-1"/>
    </source>
</evidence>
<comment type="similarity">
    <text evidence="1">Belongs to the manganese catalase family.</text>
</comment>